<feature type="region of interest" description="Disordered" evidence="1">
    <location>
        <begin position="106"/>
        <end position="128"/>
    </location>
</feature>
<dbReference type="RefSeq" id="XP_018067427.1">
    <property type="nucleotide sequence ID" value="XM_018213341.1"/>
</dbReference>
<reference evidence="2 3" key="1">
    <citation type="submission" date="2015-10" db="EMBL/GenBank/DDBJ databases">
        <title>Full genome of DAOMC 229536 Phialocephala scopiformis, a fungal endophyte of spruce producing the potent anti-insectan compound rugulosin.</title>
        <authorList>
            <consortium name="DOE Joint Genome Institute"/>
            <person name="Walker A.K."/>
            <person name="Frasz S.L."/>
            <person name="Seifert K.A."/>
            <person name="Miller J.D."/>
            <person name="Mondo S.J."/>
            <person name="Labutti K."/>
            <person name="Lipzen A."/>
            <person name="Dockter R."/>
            <person name="Kennedy M."/>
            <person name="Grigoriev I.V."/>
            <person name="Spatafora J.W."/>
        </authorList>
    </citation>
    <scope>NUCLEOTIDE SEQUENCE [LARGE SCALE GENOMIC DNA]</scope>
    <source>
        <strain evidence="2 3">CBS 120377</strain>
    </source>
</reference>
<protein>
    <submittedName>
        <fullName evidence="2">Uncharacterized protein</fullName>
    </submittedName>
</protein>
<keyword evidence="3" id="KW-1185">Reference proteome</keyword>
<accession>A0A194WZN0</accession>
<dbReference type="KEGG" id="psco:LY89DRAFT_673171"/>
<sequence>MDPLPLLSQLEQPASTSSYEGTDLSHNPARTDHWIQEEKDINEIASQESTLLDSNTTASTSSISSQEPALEIANLRAQVAQKELNLKKASLRIIDLQAEVEVLERVSESQESENGELRNQLSKEQSEHSKSKDLLAKFGKVGDALAKVRIGWISNCVQYDTGKCIAKLYGVPDIKHNRAAIKARNMITHDGQWELDNLLGELKLLPPHIVEWFPVVYGSTLGQKFSPLGIKVRNMNGSMISYHAGSFLSSDKDDDSHFSEAWKAFWRLYEAAKKIYGNDHKAIERYLREKTNALALLDAMSSVKHRRLQTLILSRRGKRPVTRT</sequence>
<name>A0A194WZN0_MOLSC</name>
<feature type="region of interest" description="Disordered" evidence="1">
    <location>
        <begin position="1"/>
        <end position="28"/>
    </location>
</feature>
<dbReference type="GeneID" id="28823067"/>
<evidence type="ECO:0000256" key="1">
    <source>
        <dbReference type="SAM" id="MobiDB-lite"/>
    </source>
</evidence>
<feature type="compositionally biased region" description="Polar residues" evidence="1">
    <location>
        <begin position="9"/>
        <end position="20"/>
    </location>
</feature>
<dbReference type="Proteomes" id="UP000070700">
    <property type="component" value="Unassembled WGS sequence"/>
</dbReference>
<dbReference type="InParanoid" id="A0A194WZN0"/>
<evidence type="ECO:0000313" key="3">
    <source>
        <dbReference type="Proteomes" id="UP000070700"/>
    </source>
</evidence>
<proteinExistence type="predicted"/>
<dbReference type="EMBL" id="KQ947423">
    <property type="protein sequence ID" value="KUJ13072.1"/>
    <property type="molecule type" value="Genomic_DNA"/>
</dbReference>
<organism evidence="2 3">
    <name type="scientific">Mollisia scopiformis</name>
    <name type="common">Conifer needle endophyte fungus</name>
    <name type="synonym">Phialocephala scopiformis</name>
    <dbReference type="NCBI Taxonomy" id="149040"/>
    <lineage>
        <taxon>Eukaryota</taxon>
        <taxon>Fungi</taxon>
        <taxon>Dikarya</taxon>
        <taxon>Ascomycota</taxon>
        <taxon>Pezizomycotina</taxon>
        <taxon>Leotiomycetes</taxon>
        <taxon>Helotiales</taxon>
        <taxon>Mollisiaceae</taxon>
        <taxon>Mollisia</taxon>
    </lineage>
</organism>
<evidence type="ECO:0000313" key="2">
    <source>
        <dbReference type="EMBL" id="KUJ13072.1"/>
    </source>
</evidence>
<dbReference type="AlphaFoldDB" id="A0A194WZN0"/>
<gene>
    <name evidence="2" type="ORF">LY89DRAFT_673171</name>
</gene>